<dbReference type="Pfam" id="PF08447">
    <property type="entry name" value="PAS_3"/>
    <property type="match status" value="1"/>
</dbReference>
<dbReference type="PROSITE" id="PS50113">
    <property type="entry name" value="PAC"/>
    <property type="match status" value="1"/>
</dbReference>
<dbReference type="KEGG" id="hcv:FTV88_0590"/>
<organism evidence="2 3">
    <name type="scientific">Heliorestis convoluta</name>
    <dbReference type="NCBI Taxonomy" id="356322"/>
    <lineage>
        <taxon>Bacteria</taxon>
        <taxon>Bacillati</taxon>
        <taxon>Bacillota</taxon>
        <taxon>Clostridia</taxon>
        <taxon>Eubacteriales</taxon>
        <taxon>Heliobacteriaceae</taxon>
        <taxon>Heliorestis</taxon>
    </lineage>
</organism>
<proteinExistence type="predicted"/>
<accession>A0A5Q2MZ97</accession>
<evidence type="ECO:0000313" key="3">
    <source>
        <dbReference type="Proteomes" id="UP000366051"/>
    </source>
</evidence>
<feature type="domain" description="PAC" evidence="1">
    <location>
        <begin position="88"/>
        <end position="141"/>
    </location>
</feature>
<dbReference type="InterPro" id="IPR001610">
    <property type="entry name" value="PAC"/>
</dbReference>
<dbReference type="SMART" id="SM00086">
    <property type="entry name" value="PAC"/>
    <property type="match status" value="1"/>
</dbReference>
<dbReference type="SUPFAM" id="SSF55785">
    <property type="entry name" value="PYP-like sensor domain (PAS domain)"/>
    <property type="match status" value="1"/>
</dbReference>
<dbReference type="Proteomes" id="UP000366051">
    <property type="component" value="Chromosome"/>
</dbReference>
<sequence>MKVSKEQERQGNSSFYQNLLTIVGDFFYVIHYEKDQPFLHWHMGHLVEEVPMILSLLLNQDEAIDYVHLDDQLLLSHFQEVIATGERSRLTFRFIDPKGQTRWFQYHAIPEKDNELGKVTRIYGFIRDVTEQELAWKARELYEREVEARRKQIELHQRNKIAQLQLAIFYQRLFNKLIHNTLKKTCNGTSEVSLRLLLLVNELMDDIFATPTSWNKHGTPNPNEKEPISLKDVINPMIIFFEEMAINQNKQVQISFDFDENKVVSLARKPFLKMILGIFVYLLEQEEGSSHLHFQSKNSRSGQVFFHFYIEDNRAIMPLRLFEMLGNKVQAINWTESYTLYGPFALALIEAKVIAEESGGTFLLKKRVESGVEIQGTFPI</sequence>
<dbReference type="AlphaFoldDB" id="A0A5Q2MZ97"/>
<dbReference type="InterPro" id="IPR035965">
    <property type="entry name" value="PAS-like_dom_sf"/>
</dbReference>
<gene>
    <name evidence="2" type="ORF">FTV88_0590</name>
</gene>
<evidence type="ECO:0000313" key="2">
    <source>
        <dbReference type="EMBL" id="QGG46769.1"/>
    </source>
</evidence>
<evidence type="ECO:0000259" key="1">
    <source>
        <dbReference type="PROSITE" id="PS50113"/>
    </source>
</evidence>
<dbReference type="Gene3D" id="3.30.450.20">
    <property type="entry name" value="PAS domain"/>
    <property type="match status" value="1"/>
</dbReference>
<keyword evidence="3" id="KW-1185">Reference proteome</keyword>
<dbReference type="InterPro" id="IPR013655">
    <property type="entry name" value="PAS_fold_3"/>
</dbReference>
<name>A0A5Q2MZ97_9FIRM</name>
<reference evidence="3" key="1">
    <citation type="submission" date="2019-11" db="EMBL/GenBank/DDBJ databases">
        <title>Genome sequence of Heliorestis convoluta strain HH, an alkaliphilic and minimalistic phototrophic bacterium from a soda lake in Egypt.</title>
        <authorList>
            <person name="Dewey E.D."/>
            <person name="Stokes L.M."/>
            <person name="Burchell B.M."/>
            <person name="Shaffer K.N."/>
            <person name="Huntington A.M."/>
            <person name="Baker J.M."/>
            <person name="Nadendla S."/>
            <person name="Giglio M.G."/>
            <person name="Touchman J.W."/>
            <person name="Blankenship R.E."/>
            <person name="Madigan M.T."/>
            <person name="Sattley W.M."/>
        </authorList>
    </citation>
    <scope>NUCLEOTIDE SEQUENCE [LARGE SCALE GENOMIC DNA]</scope>
    <source>
        <strain evidence="3">HH</strain>
    </source>
</reference>
<dbReference type="EMBL" id="CP045875">
    <property type="protein sequence ID" value="QGG46769.1"/>
    <property type="molecule type" value="Genomic_DNA"/>
</dbReference>
<dbReference type="RefSeq" id="WP_162007867.1">
    <property type="nucleotide sequence ID" value="NZ_CP045875.1"/>
</dbReference>
<dbReference type="InterPro" id="IPR000700">
    <property type="entry name" value="PAS-assoc_C"/>
</dbReference>
<protein>
    <submittedName>
        <fullName evidence="2">PAS domain S-box protein</fullName>
    </submittedName>
</protein>